<evidence type="ECO:0000256" key="1">
    <source>
        <dbReference type="ARBA" id="ARBA00004141"/>
    </source>
</evidence>
<dbReference type="Pfam" id="PF00858">
    <property type="entry name" value="ASC"/>
    <property type="match status" value="2"/>
</dbReference>
<keyword evidence="9 13" id="KW-0472">Membrane</keyword>
<evidence type="ECO:0000256" key="7">
    <source>
        <dbReference type="ARBA" id="ARBA00023053"/>
    </source>
</evidence>
<organism evidence="14">
    <name type="scientific">Darwinula stevensoni</name>
    <dbReference type="NCBI Taxonomy" id="69355"/>
    <lineage>
        <taxon>Eukaryota</taxon>
        <taxon>Metazoa</taxon>
        <taxon>Ecdysozoa</taxon>
        <taxon>Arthropoda</taxon>
        <taxon>Crustacea</taxon>
        <taxon>Oligostraca</taxon>
        <taxon>Ostracoda</taxon>
        <taxon>Podocopa</taxon>
        <taxon>Podocopida</taxon>
        <taxon>Darwinulocopina</taxon>
        <taxon>Darwinuloidea</taxon>
        <taxon>Darwinulidae</taxon>
        <taxon>Darwinula</taxon>
    </lineage>
</organism>
<name>A0A7R9A1I2_9CRUS</name>
<protein>
    <submittedName>
        <fullName evidence="14">Uncharacterized protein</fullName>
    </submittedName>
</protein>
<dbReference type="Proteomes" id="UP000677054">
    <property type="component" value="Unassembled WGS sequence"/>
</dbReference>
<evidence type="ECO:0000256" key="9">
    <source>
        <dbReference type="ARBA" id="ARBA00023136"/>
    </source>
</evidence>
<evidence type="ECO:0000256" key="4">
    <source>
        <dbReference type="ARBA" id="ARBA00022461"/>
    </source>
</evidence>
<evidence type="ECO:0000256" key="8">
    <source>
        <dbReference type="ARBA" id="ARBA00023065"/>
    </source>
</evidence>
<dbReference type="AlphaFoldDB" id="A0A7R9A1I2"/>
<dbReference type="EMBL" id="CAJPEV010000586">
    <property type="protein sequence ID" value="CAG0886692.1"/>
    <property type="molecule type" value="Genomic_DNA"/>
</dbReference>
<evidence type="ECO:0000256" key="3">
    <source>
        <dbReference type="ARBA" id="ARBA00022448"/>
    </source>
</evidence>
<evidence type="ECO:0000256" key="2">
    <source>
        <dbReference type="ARBA" id="ARBA00007193"/>
    </source>
</evidence>
<evidence type="ECO:0000256" key="6">
    <source>
        <dbReference type="ARBA" id="ARBA00022989"/>
    </source>
</evidence>
<keyword evidence="7" id="KW-0915">Sodium</keyword>
<dbReference type="OrthoDB" id="5874059at2759"/>
<dbReference type="Gene3D" id="1.10.287.770">
    <property type="entry name" value="YojJ-like"/>
    <property type="match status" value="1"/>
</dbReference>
<dbReference type="PANTHER" id="PTHR11690">
    <property type="entry name" value="AMILORIDE-SENSITIVE SODIUM CHANNEL-RELATED"/>
    <property type="match status" value="1"/>
</dbReference>
<evidence type="ECO:0000256" key="12">
    <source>
        <dbReference type="RuleBase" id="RU000679"/>
    </source>
</evidence>
<proteinExistence type="inferred from homology"/>
<evidence type="ECO:0000313" key="15">
    <source>
        <dbReference type="Proteomes" id="UP000677054"/>
    </source>
</evidence>
<keyword evidence="6 13" id="KW-1133">Transmembrane helix</keyword>
<gene>
    <name evidence="14" type="ORF">DSTB1V02_LOCUS4112</name>
</gene>
<evidence type="ECO:0000256" key="11">
    <source>
        <dbReference type="ARBA" id="ARBA00023303"/>
    </source>
</evidence>
<keyword evidence="8 12" id="KW-0406">Ion transport</keyword>
<evidence type="ECO:0000256" key="10">
    <source>
        <dbReference type="ARBA" id="ARBA00023201"/>
    </source>
</evidence>
<evidence type="ECO:0000256" key="13">
    <source>
        <dbReference type="SAM" id="Phobius"/>
    </source>
</evidence>
<evidence type="ECO:0000256" key="5">
    <source>
        <dbReference type="ARBA" id="ARBA00022692"/>
    </source>
</evidence>
<reference evidence="14" key="1">
    <citation type="submission" date="2020-11" db="EMBL/GenBank/DDBJ databases">
        <authorList>
            <person name="Tran Van P."/>
        </authorList>
    </citation>
    <scope>NUCLEOTIDE SEQUENCE</scope>
</reference>
<keyword evidence="4 12" id="KW-0894">Sodium channel</keyword>
<comment type="similarity">
    <text evidence="2 12">Belongs to the amiloride-sensitive sodium channel (TC 1.A.6) family.</text>
</comment>
<keyword evidence="10 12" id="KW-0739">Sodium transport</keyword>
<keyword evidence="11 12" id="KW-0407">Ion channel</keyword>
<evidence type="ECO:0000313" key="14">
    <source>
        <dbReference type="EMBL" id="CAD7244212.1"/>
    </source>
</evidence>
<dbReference type="EMBL" id="LR900103">
    <property type="protein sequence ID" value="CAD7244212.1"/>
    <property type="molecule type" value="Genomic_DNA"/>
</dbReference>
<keyword evidence="5 12" id="KW-0812">Transmembrane</keyword>
<keyword evidence="3 12" id="KW-0813">Transport</keyword>
<feature type="transmembrane region" description="Helical" evidence="13">
    <location>
        <begin position="319"/>
        <end position="341"/>
    </location>
</feature>
<sequence>MLYCSVWHGEVGTRSYLERLEAAKRIRHGSWERDDGFSNEPHWFATGKELVEYFNSHPTILNIRIESQASVEFPEITLCPSDALNYTALKLHNLTKETMPFAFQFPKKLNMSLWEGLDLFTFKDFHKILRLNFHDYNNSGYYEIRIDSQEEPFTEMKNVTSSGQTFFLTEGSSYMMSLSVKDYNFLPSGSQCNGDENYDYQKCLITALTEKVFKNLTCSMPPIVPNIPDQTDTNEWCALFEVFIFFYHYGVALQSYDPGCLRKCKRTTYNVIPFQEVAFPAEDNLGGIKLNFQAAELEIVEERELTSLPQFLSDIGGMIGLYLGFSLLSLYEGLEMLLLWVKSRFFNAPIRPTGRQICWVI</sequence>
<accession>A0A7R9A1I2</accession>
<dbReference type="InterPro" id="IPR001873">
    <property type="entry name" value="ENaC"/>
</dbReference>
<dbReference type="GO" id="GO:0015280">
    <property type="term" value="F:ligand-gated sodium channel activity"/>
    <property type="evidence" value="ECO:0007669"/>
    <property type="project" value="TreeGrafter"/>
</dbReference>
<keyword evidence="15" id="KW-1185">Reference proteome</keyword>
<comment type="subcellular location">
    <subcellularLocation>
        <location evidence="1">Membrane</location>
        <topology evidence="1">Multi-pass membrane protein</topology>
    </subcellularLocation>
</comment>
<dbReference type="GO" id="GO:0005886">
    <property type="term" value="C:plasma membrane"/>
    <property type="evidence" value="ECO:0007669"/>
    <property type="project" value="TreeGrafter"/>
</dbReference>